<dbReference type="EMBL" id="KN847500">
    <property type="protein sequence ID" value="KIW10358.1"/>
    <property type="molecule type" value="Genomic_DNA"/>
</dbReference>
<feature type="compositionally biased region" description="Low complexity" evidence="1">
    <location>
        <begin position="56"/>
        <end position="73"/>
    </location>
</feature>
<evidence type="ECO:0008006" key="4">
    <source>
        <dbReference type="Google" id="ProtNLM"/>
    </source>
</evidence>
<feature type="compositionally biased region" description="Polar residues" evidence="1">
    <location>
        <begin position="11"/>
        <end position="27"/>
    </location>
</feature>
<organism evidence="2 3">
    <name type="scientific">Exophiala spinifera</name>
    <dbReference type="NCBI Taxonomy" id="91928"/>
    <lineage>
        <taxon>Eukaryota</taxon>
        <taxon>Fungi</taxon>
        <taxon>Dikarya</taxon>
        <taxon>Ascomycota</taxon>
        <taxon>Pezizomycotina</taxon>
        <taxon>Eurotiomycetes</taxon>
        <taxon>Chaetothyriomycetidae</taxon>
        <taxon>Chaetothyriales</taxon>
        <taxon>Herpotrichiellaceae</taxon>
        <taxon>Exophiala</taxon>
    </lineage>
</organism>
<dbReference type="HOGENOM" id="CLU_460784_0_0_1"/>
<feature type="compositionally biased region" description="Basic and acidic residues" evidence="1">
    <location>
        <begin position="28"/>
        <end position="38"/>
    </location>
</feature>
<gene>
    <name evidence="2" type="ORF">PV08_11320</name>
</gene>
<name>A0A0D2AUE9_9EURO</name>
<dbReference type="VEuPathDB" id="FungiDB:PV08_11320"/>
<evidence type="ECO:0000313" key="2">
    <source>
        <dbReference type="EMBL" id="KIW10358.1"/>
    </source>
</evidence>
<reference evidence="2 3" key="1">
    <citation type="submission" date="2015-01" db="EMBL/GenBank/DDBJ databases">
        <title>The Genome Sequence of Exophiala spinifera CBS89968.</title>
        <authorList>
            <consortium name="The Broad Institute Genomics Platform"/>
            <person name="Cuomo C."/>
            <person name="de Hoog S."/>
            <person name="Gorbushina A."/>
            <person name="Stielow B."/>
            <person name="Teixiera M."/>
            <person name="Abouelleil A."/>
            <person name="Chapman S.B."/>
            <person name="Priest M."/>
            <person name="Young S.K."/>
            <person name="Wortman J."/>
            <person name="Nusbaum C."/>
            <person name="Birren B."/>
        </authorList>
    </citation>
    <scope>NUCLEOTIDE SEQUENCE [LARGE SCALE GENOMIC DNA]</scope>
    <source>
        <strain evidence="2 3">CBS 89968</strain>
    </source>
</reference>
<evidence type="ECO:0000256" key="1">
    <source>
        <dbReference type="SAM" id="MobiDB-lite"/>
    </source>
</evidence>
<dbReference type="GeneID" id="27338403"/>
<dbReference type="OrthoDB" id="4134774at2759"/>
<feature type="region of interest" description="Disordered" evidence="1">
    <location>
        <begin position="1"/>
        <end position="90"/>
    </location>
</feature>
<dbReference type="AlphaFoldDB" id="A0A0D2AUE9"/>
<feature type="compositionally biased region" description="Polar residues" evidence="1">
    <location>
        <begin position="78"/>
        <end position="88"/>
    </location>
</feature>
<dbReference type="PANTHER" id="PTHR37540">
    <property type="entry name" value="TRANSCRIPTION FACTOR (ACR-2), PUTATIVE-RELATED-RELATED"/>
    <property type="match status" value="1"/>
</dbReference>
<keyword evidence="3" id="KW-1185">Reference proteome</keyword>
<evidence type="ECO:0000313" key="3">
    <source>
        <dbReference type="Proteomes" id="UP000053328"/>
    </source>
</evidence>
<dbReference type="Proteomes" id="UP000053328">
    <property type="component" value="Unassembled WGS sequence"/>
</dbReference>
<dbReference type="RefSeq" id="XP_016230574.1">
    <property type="nucleotide sequence ID" value="XM_016385630.1"/>
</dbReference>
<sequence>MPTKPKRPKSSDSQFLFVNEDASTVTRTTKDAELDRTKQSHVQRQNFARRRQLREQSVSGQQRGSQSSVSPSPATGERLSQASSSSQGAPLYTGDYSGLLQNLDLGDAQFPTSPAALSQEMLDPQLAAIFSNPFPSTTSTPPALTSPVTGFEASPYHSGHFFDMAPPNYSVTPPSRGSMTSPSMAVSRIASPGASNQRILEQWAPPLIQHYNTIIIPETFWKDVQNAPLGRTRHAVSIHADMQACMSEPAHMYAFLASAATQMLVREGRLLLPNVAEGDYQRIPTFFKTKAIQAIRAKLASGQVDHHIAVDVHRLYGTGIYSRSLELSEPHLQALLAIIESLGGLSTFDDYHQERMMLLDCIGALMFLSVPRLIATLDPGPLPQGALLGLESQGLFRFGLGTRFDAAFQTIDTAHLLVDAFLNMLQVSQVSLYLQDAQQYIPEHQRWFGWTCLTILHKLLSMPLHYELNGKAESLRIAAAFWIALARAPHVGRRAASQSAHGLRQCLEGNDADMLWAPHTDCLLWIAVFGGICTDNDDDLQWFLNVSRAAAAEVGVDSPEQLEDLLSQLLYDPPSQRSMVRQFASKIWPAPGS</sequence>
<accession>A0A0D2AUE9</accession>
<protein>
    <recommendedName>
        <fullName evidence="4">Transcription factor domain-containing protein</fullName>
    </recommendedName>
</protein>
<dbReference type="PANTHER" id="PTHR37540:SF5">
    <property type="entry name" value="TRANSCRIPTION FACTOR DOMAIN-CONTAINING PROTEIN"/>
    <property type="match status" value="1"/>
</dbReference>
<proteinExistence type="predicted"/>